<dbReference type="Proteomes" id="UP000553632">
    <property type="component" value="Unassembled WGS sequence"/>
</dbReference>
<sequence>LALENTPADEQQEWEVIVGINYSGFIDGQQQHLAKNNVLTIQRRQGDEEPHEVLEEDEHMQKNMNPYQPKVYIDDDLPLPSSMTAMEIDVWASIKNIKDPEYPLWTLSQLRVCYPTGVSVKGNTLIVEFTPTVEHCSLATLIGLCIRSKLVNDFGNSWKIIIHIKDGTHNDSQAISKQLNDKERCSAAMENPQLLELVQTATCDTEWAY</sequence>
<comment type="similarity">
    <text evidence="1">Belongs to the MIP18 family.</text>
</comment>
<organism evidence="2 3">
    <name type="scientific">Perkinsus olseni</name>
    <name type="common">Perkinsus atlanticus</name>
    <dbReference type="NCBI Taxonomy" id="32597"/>
    <lineage>
        <taxon>Eukaryota</taxon>
        <taxon>Sar</taxon>
        <taxon>Alveolata</taxon>
        <taxon>Perkinsozoa</taxon>
        <taxon>Perkinsea</taxon>
        <taxon>Perkinsida</taxon>
        <taxon>Perkinsidae</taxon>
        <taxon>Perkinsus</taxon>
    </lineage>
</organism>
<evidence type="ECO:0000313" key="2">
    <source>
        <dbReference type="EMBL" id="KAF4756379.1"/>
    </source>
</evidence>
<dbReference type="PANTHER" id="PTHR12377">
    <property type="entry name" value="CYTOSOLIC IRON-SULFUR ASSEMBLY COMPONENT 2B-RELATED"/>
    <property type="match status" value="1"/>
</dbReference>
<dbReference type="AlphaFoldDB" id="A0A7J6UGI5"/>
<reference evidence="2 3" key="1">
    <citation type="submission" date="2020-04" db="EMBL/GenBank/DDBJ databases">
        <title>Perkinsus olseni comparative genomics.</title>
        <authorList>
            <person name="Bogema D.R."/>
        </authorList>
    </citation>
    <scope>NUCLEOTIDE SEQUENCE [LARGE SCALE GENOMIC DNA]</scope>
    <source>
        <strain evidence="2 3">ATCC PRA-207</strain>
    </source>
</reference>
<name>A0A7J6UGI5_PEROL</name>
<dbReference type="Gene3D" id="3.30.300.130">
    <property type="entry name" value="Fe-S cluster assembly (FSCA)"/>
    <property type="match status" value="1"/>
</dbReference>
<dbReference type="InterPro" id="IPR039796">
    <property type="entry name" value="MIP18"/>
</dbReference>
<accession>A0A7J6UGI5</accession>
<evidence type="ECO:0000313" key="3">
    <source>
        <dbReference type="Proteomes" id="UP000553632"/>
    </source>
</evidence>
<evidence type="ECO:0000256" key="1">
    <source>
        <dbReference type="ARBA" id="ARBA00010381"/>
    </source>
</evidence>
<keyword evidence="3" id="KW-1185">Reference proteome</keyword>
<dbReference type="Gene3D" id="6.10.250.1280">
    <property type="match status" value="1"/>
</dbReference>
<protein>
    <submittedName>
        <fullName evidence="2">Family with sequence similarity 96, member A</fullName>
    </submittedName>
</protein>
<comment type="caution">
    <text evidence="2">The sequence shown here is derived from an EMBL/GenBank/DDBJ whole genome shotgun (WGS) entry which is preliminary data.</text>
</comment>
<proteinExistence type="inferred from homology"/>
<dbReference type="SUPFAM" id="SSF117916">
    <property type="entry name" value="Fe-S cluster assembly (FSCA) domain-like"/>
    <property type="match status" value="1"/>
</dbReference>
<feature type="non-terminal residue" evidence="2">
    <location>
        <position position="209"/>
    </location>
</feature>
<dbReference type="GO" id="GO:0051604">
    <property type="term" value="P:protein maturation"/>
    <property type="evidence" value="ECO:0007669"/>
    <property type="project" value="InterPro"/>
</dbReference>
<dbReference type="EMBL" id="JABANO010003732">
    <property type="protein sequence ID" value="KAF4756379.1"/>
    <property type="molecule type" value="Genomic_DNA"/>
</dbReference>
<gene>
    <name evidence="2" type="primary">FAM96A</name>
    <name evidence="2" type="ORF">FOZ63_024674</name>
</gene>
<dbReference type="InterPro" id="IPR034904">
    <property type="entry name" value="FSCA_dom_sf"/>
</dbReference>